<protein>
    <submittedName>
        <fullName evidence="1">Uncharacterized protein</fullName>
    </submittedName>
</protein>
<dbReference type="EMBL" id="MH910037">
    <property type="protein sequence ID" value="AYR01011.1"/>
    <property type="molecule type" value="Genomic_DNA"/>
</dbReference>
<organism evidence="1 2">
    <name type="scientific">Arthrobacter phage Isolde</name>
    <dbReference type="NCBI Taxonomy" id="2419610"/>
    <lineage>
        <taxon>Viruses</taxon>
        <taxon>Duplodnaviria</taxon>
        <taxon>Heunggongvirae</taxon>
        <taxon>Uroviricota</taxon>
        <taxon>Caudoviricetes</taxon>
        <taxon>Isoldevirus</taxon>
        <taxon>Isoldevirus isolde</taxon>
    </lineage>
</organism>
<dbReference type="GeneID" id="77932008"/>
<evidence type="ECO:0000313" key="2">
    <source>
        <dbReference type="Proteomes" id="UP000279087"/>
    </source>
</evidence>
<dbReference type="Proteomes" id="UP000279087">
    <property type="component" value="Segment"/>
</dbReference>
<gene>
    <name evidence="1" type="primary">42</name>
    <name evidence="1" type="ORF">PBI_ISOLDE_42</name>
</gene>
<sequence>MKPEGTTGINAQGWRVHCEGCTCDYNEVSRRELVPDTSPLEITVITDGIISRVDAGCVVHRG</sequence>
<dbReference type="RefSeq" id="YP_010656131.1">
    <property type="nucleotide sequence ID" value="NC_070835.1"/>
</dbReference>
<dbReference type="KEGG" id="vg:77932008"/>
<proteinExistence type="predicted"/>
<reference evidence="1 2" key="1">
    <citation type="submission" date="2018-09" db="EMBL/GenBank/DDBJ databases">
        <authorList>
            <person name="Zack K."/>
            <person name="Stoner T.H."/>
            <person name="Garlena R.A."/>
            <person name="Russell D.A."/>
            <person name="Pope W.H."/>
            <person name="Jacobs-Sera D."/>
            <person name="Hatfull G.F."/>
        </authorList>
    </citation>
    <scope>NUCLEOTIDE SEQUENCE [LARGE SCALE GENOMIC DNA]</scope>
</reference>
<name>A0A3G3M3K9_9CAUD</name>
<keyword evidence="2" id="KW-1185">Reference proteome</keyword>
<accession>A0A3G3M3K9</accession>
<evidence type="ECO:0000313" key="1">
    <source>
        <dbReference type="EMBL" id="AYR01011.1"/>
    </source>
</evidence>